<dbReference type="InParanoid" id="D6U835"/>
<keyword evidence="2" id="KW-1185">Reference proteome</keyword>
<proteinExistence type="predicted"/>
<gene>
    <name evidence="1" type="ORF">Krac_0585</name>
</gene>
<protein>
    <submittedName>
        <fullName evidence="1">Uncharacterized protein</fullName>
    </submittedName>
</protein>
<name>D6U835_KTERA</name>
<dbReference type="STRING" id="485913.Krac_0585"/>
<dbReference type="AlphaFoldDB" id="D6U835"/>
<sequence length="101" mass="10895">MLMVNDSQLRRASIASLGEQCVSCSQPLAAYPLVMGDDTKQIVYHVTCALELATDLLVDLATFFHPPAPYPPLFVLTPSEIGRGSEEGGMSHAMVNRCPSD</sequence>
<dbReference type="Proteomes" id="UP000004508">
    <property type="component" value="Unassembled WGS sequence"/>
</dbReference>
<evidence type="ECO:0000313" key="1">
    <source>
        <dbReference type="EMBL" id="EFH80046.1"/>
    </source>
</evidence>
<accession>D6U835</accession>
<dbReference type="EMBL" id="ADVG01000005">
    <property type="protein sequence ID" value="EFH80046.1"/>
    <property type="molecule type" value="Genomic_DNA"/>
</dbReference>
<evidence type="ECO:0000313" key="2">
    <source>
        <dbReference type="Proteomes" id="UP000004508"/>
    </source>
</evidence>
<reference evidence="1 2" key="1">
    <citation type="journal article" date="2011" name="Stand. Genomic Sci.">
        <title>Non-contiguous finished genome sequence and contextual data of the filamentous soil bacterium Ktedonobacter racemifer type strain (SOSP1-21).</title>
        <authorList>
            <person name="Chang Y.J."/>
            <person name="Land M."/>
            <person name="Hauser L."/>
            <person name="Chertkov O."/>
            <person name="Del Rio T.G."/>
            <person name="Nolan M."/>
            <person name="Copeland A."/>
            <person name="Tice H."/>
            <person name="Cheng J.F."/>
            <person name="Lucas S."/>
            <person name="Han C."/>
            <person name="Goodwin L."/>
            <person name="Pitluck S."/>
            <person name="Ivanova N."/>
            <person name="Ovchinikova G."/>
            <person name="Pati A."/>
            <person name="Chen A."/>
            <person name="Palaniappan K."/>
            <person name="Mavromatis K."/>
            <person name="Liolios K."/>
            <person name="Brettin T."/>
            <person name="Fiebig A."/>
            <person name="Rohde M."/>
            <person name="Abt B."/>
            <person name="Goker M."/>
            <person name="Detter J.C."/>
            <person name="Woyke T."/>
            <person name="Bristow J."/>
            <person name="Eisen J.A."/>
            <person name="Markowitz V."/>
            <person name="Hugenholtz P."/>
            <person name="Kyrpides N.C."/>
            <person name="Klenk H.P."/>
            <person name="Lapidus A."/>
        </authorList>
    </citation>
    <scope>NUCLEOTIDE SEQUENCE [LARGE SCALE GENOMIC DNA]</scope>
    <source>
        <strain evidence="2">DSM 44963</strain>
    </source>
</reference>
<organism evidence="1 2">
    <name type="scientific">Ktedonobacter racemifer DSM 44963</name>
    <dbReference type="NCBI Taxonomy" id="485913"/>
    <lineage>
        <taxon>Bacteria</taxon>
        <taxon>Bacillati</taxon>
        <taxon>Chloroflexota</taxon>
        <taxon>Ktedonobacteria</taxon>
        <taxon>Ktedonobacterales</taxon>
        <taxon>Ktedonobacteraceae</taxon>
        <taxon>Ktedonobacter</taxon>
    </lineage>
</organism>
<comment type="caution">
    <text evidence="1">The sequence shown here is derived from an EMBL/GenBank/DDBJ whole genome shotgun (WGS) entry which is preliminary data.</text>
</comment>